<evidence type="ECO:0000313" key="9">
    <source>
        <dbReference type="EMBL" id="ROT37045.1"/>
    </source>
</evidence>
<gene>
    <name evidence="9" type="ORF">SODALDRAFT_298853</name>
</gene>
<feature type="transmembrane region" description="Helical" evidence="7">
    <location>
        <begin position="36"/>
        <end position="55"/>
    </location>
</feature>
<dbReference type="InterPro" id="IPR006634">
    <property type="entry name" value="TLC-dom"/>
</dbReference>
<dbReference type="SMART" id="SM00724">
    <property type="entry name" value="TLC"/>
    <property type="match status" value="1"/>
</dbReference>
<dbReference type="GO" id="GO:0055088">
    <property type="term" value="P:lipid homeostasis"/>
    <property type="evidence" value="ECO:0007669"/>
    <property type="project" value="TreeGrafter"/>
</dbReference>
<feature type="transmembrane region" description="Helical" evidence="7">
    <location>
        <begin position="76"/>
        <end position="96"/>
    </location>
</feature>
<evidence type="ECO:0000259" key="8">
    <source>
        <dbReference type="PROSITE" id="PS50922"/>
    </source>
</evidence>
<keyword evidence="4 5" id="KW-0472">Membrane</keyword>
<feature type="transmembrane region" description="Helical" evidence="7">
    <location>
        <begin position="268"/>
        <end position="289"/>
    </location>
</feature>
<sequence length="336" mass="38028">MKDPFPFKPPSFLVHAIQPWAEFFSLPTLPLHIHEVLFACLLYTFIYWPISPFISRCLVGERYDKLPRKRRVNWDAHVVSLVQSTLINALALWIMFVDSERNKMDWQARIWGYTGALGMIQALAAGYFLWDLVVTSCNMDVFGPGTLAHAVSALLVYSFGFRPFVNYYAPTFILWELSTPFLNIHWFLDKLALTGSRAQLYNGLVLIATFFSCRLVYGTYQSCMVLGDIWAALSTGPAMAPDGVGVSQIGYNVDTMGFAKGTTEIPCWLALSYLISNLILNSLNFYWFVMMIRAVRKRFQPPQPSGTETKIRGPVDAHTEAKPAAAVEGRLRRRKA</sequence>
<dbReference type="PANTHER" id="PTHR13439:SF0">
    <property type="entry name" value="TOPOISOMERASE I DAMAGE AFFECTED PROTEIN 4"/>
    <property type="match status" value="1"/>
</dbReference>
<dbReference type="OrthoDB" id="10266980at2759"/>
<dbReference type="Proteomes" id="UP000272025">
    <property type="component" value="Unassembled WGS sequence"/>
</dbReference>
<evidence type="ECO:0000256" key="3">
    <source>
        <dbReference type="ARBA" id="ARBA00022989"/>
    </source>
</evidence>
<evidence type="ECO:0000256" key="7">
    <source>
        <dbReference type="SAM" id="Phobius"/>
    </source>
</evidence>
<accession>A0A3N2PRC6</accession>
<dbReference type="GO" id="GO:0016020">
    <property type="term" value="C:membrane"/>
    <property type="evidence" value="ECO:0007669"/>
    <property type="project" value="UniProtKB-SubCell"/>
</dbReference>
<dbReference type="InterPro" id="IPR050846">
    <property type="entry name" value="TLCD"/>
</dbReference>
<protein>
    <submittedName>
        <fullName evidence="9">DUF887 domain-containing protein</fullName>
    </submittedName>
</protein>
<keyword evidence="2 5" id="KW-0812">Transmembrane</keyword>
<feature type="transmembrane region" description="Helical" evidence="7">
    <location>
        <begin position="141"/>
        <end position="161"/>
    </location>
</feature>
<evidence type="ECO:0000256" key="5">
    <source>
        <dbReference type="PROSITE-ProRule" id="PRU00205"/>
    </source>
</evidence>
<feature type="domain" description="TLC" evidence="8">
    <location>
        <begin position="69"/>
        <end position="300"/>
    </location>
</feature>
<dbReference type="PANTHER" id="PTHR13439">
    <property type="entry name" value="CT120 PROTEIN"/>
    <property type="match status" value="1"/>
</dbReference>
<feature type="compositionally biased region" description="Basic and acidic residues" evidence="6">
    <location>
        <begin position="309"/>
        <end position="321"/>
    </location>
</feature>
<organism evidence="9 10">
    <name type="scientific">Sodiomyces alkalinus (strain CBS 110278 / VKM F-3762 / F11)</name>
    <name type="common">Alkaliphilic filamentous fungus</name>
    <dbReference type="NCBI Taxonomy" id="1314773"/>
    <lineage>
        <taxon>Eukaryota</taxon>
        <taxon>Fungi</taxon>
        <taxon>Dikarya</taxon>
        <taxon>Ascomycota</taxon>
        <taxon>Pezizomycotina</taxon>
        <taxon>Sordariomycetes</taxon>
        <taxon>Hypocreomycetidae</taxon>
        <taxon>Glomerellales</taxon>
        <taxon>Plectosphaerellaceae</taxon>
        <taxon>Sodiomyces</taxon>
    </lineage>
</organism>
<comment type="subcellular location">
    <subcellularLocation>
        <location evidence="1">Membrane</location>
        <topology evidence="1">Multi-pass membrane protein</topology>
    </subcellularLocation>
</comment>
<evidence type="ECO:0000256" key="1">
    <source>
        <dbReference type="ARBA" id="ARBA00004141"/>
    </source>
</evidence>
<reference evidence="9 10" key="1">
    <citation type="journal article" date="2018" name="Mol. Ecol.">
        <title>The obligate alkalophilic soda-lake fungus Sodiomyces alkalinus has shifted to a protein diet.</title>
        <authorList>
            <person name="Grum-Grzhimaylo A.A."/>
            <person name="Falkoski D.L."/>
            <person name="van den Heuvel J."/>
            <person name="Valero-Jimenez C.A."/>
            <person name="Min B."/>
            <person name="Choi I.G."/>
            <person name="Lipzen A."/>
            <person name="Daum C.G."/>
            <person name="Aanen D.K."/>
            <person name="Tsang A."/>
            <person name="Henrissat B."/>
            <person name="Bilanenko E.N."/>
            <person name="de Vries R.P."/>
            <person name="van Kan J.A.L."/>
            <person name="Grigoriev I.V."/>
            <person name="Debets A.J.M."/>
        </authorList>
    </citation>
    <scope>NUCLEOTIDE SEQUENCE [LARGE SCALE GENOMIC DNA]</scope>
    <source>
        <strain evidence="9 10">F11</strain>
    </source>
</reference>
<evidence type="ECO:0000256" key="4">
    <source>
        <dbReference type="ARBA" id="ARBA00023136"/>
    </source>
</evidence>
<dbReference type="AlphaFoldDB" id="A0A3N2PRC6"/>
<dbReference type="RefSeq" id="XP_028464851.1">
    <property type="nucleotide sequence ID" value="XM_028608854.1"/>
</dbReference>
<proteinExistence type="predicted"/>
<dbReference type="Pfam" id="PF03798">
    <property type="entry name" value="TRAM_LAG1_CLN8"/>
    <property type="match status" value="1"/>
</dbReference>
<keyword evidence="10" id="KW-1185">Reference proteome</keyword>
<evidence type="ECO:0000313" key="10">
    <source>
        <dbReference type="Proteomes" id="UP000272025"/>
    </source>
</evidence>
<feature type="transmembrane region" description="Helical" evidence="7">
    <location>
        <begin position="167"/>
        <end position="188"/>
    </location>
</feature>
<dbReference type="EMBL" id="ML119058">
    <property type="protein sequence ID" value="ROT37045.1"/>
    <property type="molecule type" value="Genomic_DNA"/>
</dbReference>
<feature type="transmembrane region" description="Helical" evidence="7">
    <location>
        <begin position="108"/>
        <end position="129"/>
    </location>
</feature>
<feature type="region of interest" description="Disordered" evidence="6">
    <location>
        <begin position="300"/>
        <end position="336"/>
    </location>
</feature>
<dbReference type="GeneID" id="39577332"/>
<evidence type="ECO:0000256" key="6">
    <source>
        <dbReference type="SAM" id="MobiDB-lite"/>
    </source>
</evidence>
<name>A0A3N2PRC6_SODAK</name>
<evidence type="ECO:0000256" key="2">
    <source>
        <dbReference type="ARBA" id="ARBA00022692"/>
    </source>
</evidence>
<keyword evidence="3 7" id="KW-1133">Transmembrane helix</keyword>
<dbReference type="GO" id="GO:0005783">
    <property type="term" value="C:endoplasmic reticulum"/>
    <property type="evidence" value="ECO:0007669"/>
    <property type="project" value="TreeGrafter"/>
</dbReference>
<feature type="transmembrane region" description="Helical" evidence="7">
    <location>
        <begin position="200"/>
        <end position="220"/>
    </location>
</feature>
<dbReference type="STRING" id="1314773.A0A3N2PRC6"/>
<dbReference type="PROSITE" id="PS50922">
    <property type="entry name" value="TLC"/>
    <property type="match status" value="1"/>
</dbReference>